<feature type="domain" description="N-acetyltransferase" evidence="10">
    <location>
        <begin position="229"/>
        <end position="283"/>
    </location>
</feature>
<evidence type="ECO:0000313" key="13">
    <source>
        <dbReference type="Proteomes" id="UP000554482"/>
    </source>
</evidence>
<dbReference type="GO" id="GO:0005634">
    <property type="term" value="C:nucleus"/>
    <property type="evidence" value="ECO:0007669"/>
    <property type="project" value="UniProtKB-SubCell"/>
</dbReference>
<dbReference type="InterPro" id="IPR019467">
    <property type="entry name" value="Hat1_N"/>
</dbReference>
<evidence type="ECO:0000256" key="6">
    <source>
        <dbReference type="ARBA" id="ARBA00022679"/>
    </source>
</evidence>
<evidence type="ECO:0000313" key="12">
    <source>
        <dbReference type="EMBL" id="KAF5204055.1"/>
    </source>
</evidence>
<dbReference type="Proteomes" id="UP000554482">
    <property type="component" value="Unassembled WGS sequence"/>
</dbReference>
<dbReference type="CDD" id="cd04301">
    <property type="entry name" value="NAT_SF"/>
    <property type="match status" value="1"/>
</dbReference>
<dbReference type="GO" id="GO:0004402">
    <property type="term" value="F:histone acetyltransferase activity"/>
    <property type="evidence" value="ECO:0007669"/>
    <property type="project" value="InterPro"/>
</dbReference>
<dbReference type="Gene3D" id="3.90.360.10">
    <property type="entry name" value="Histone acetyl transferase 1 (HAT1), N-terminal domain"/>
    <property type="match status" value="1"/>
</dbReference>
<evidence type="ECO:0000256" key="8">
    <source>
        <dbReference type="ARBA" id="ARBA00023315"/>
    </source>
</evidence>
<comment type="subcellular location">
    <subcellularLocation>
        <location evidence="2">Cytoplasm</location>
    </subcellularLocation>
    <subcellularLocation>
        <location evidence="1">Nucleus</location>
    </subcellularLocation>
</comment>
<comment type="caution">
    <text evidence="12">The sequence shown here is derived from an EMBL/GenBank/DDBJ whole genome shotgun (WGS) entry which is preliminary data.</text>
</comment>
<accession>A0A7J6X5E5</accession>
<dbReference type="GO" id="GO:0000781">
    <property type="term" value="C:chromosome, telomeric region"/>
    <property type="evidence" value="ECO:0007669"/>
    <property type="project" value="GOC"/>
</dbReference>
<dbReference type="InterPro" id="IPR000182">
    <property type="entry name" value="GNAT_dom"/>
</dbReference>
<dbReference type="Pfam" id="PF00583">
    <property type="entry name" value="Acetyltransf_1"/>
    <property type="match status" value="1"/>
</dbReference>
<dbReference type="InterPro" id="IPR017380">
    <property type="entry name" value="Hist_AcTrfase_B-typ_cat-su"/>
</dbReference>
<evidence type="ECO:0000256" key="9">
    <source>
        <dbReference type="ARBA" id="ARBA00048017"/>
    </source>
</evidence>
<dbReference type="GO" id="GO:0005737">
    <property type="term" value="C:cytoplasm"/>
    <property type="evidence" value="ECO:0007669"/>
    <property type="project" value="UniProtKB-SubCell"/>
</dbReference>
<dbReference type="OrthoDB" id="10253098at2759"/>
<evidence type="ECO:0000259" key="10">
    <source>
        <dbReference type="Pfam" id="PF00583"/>
    </source>
</evidence>
<evidence type="ECO:0000256" key="5">
    <source>
        <dbReference type="ARBA" id="ARBA00022490"/>
    </source>
</evidence>
<dbReference type="GO" id="GO:0031509">
    <property type="term" value="P:subtelomeric heterochromatin formation"/>
    <property type="evidence" value="ECO:0007669"/>
    <property type="project" value="InterPro"/>
</dbReference>
<dbReference type="EMBL" id="JABWDY010005918">
    <property type="protein sequence ID" value="KAF5204055.1"/>
    <property type="molecule type" value="Genomic_DNA"/>
</dbReference>
<reference evidence="12 13" key="1">
    <citation type="submission" date="2020-06" db="EMBL/GenBank/DDBJ databases">
        <title>Transcriptomic and genomic resources for Thalictrum thalictroides and T. hernandezii: Facilitating candidate gene discovery in an emerging model plant lineage.</title>
        <authorList>
            <person name="Arias T."/>
            <person name="Riano-Pachon D.M."/>
            <person name="Di Stilio V.S."/>
        </authorList>
    </citation>
    <scope>NUCLEOTIDE SEQUENCE [LARGE SCALE GENOMIC DNA]</scope>
    <source>
        <strain evidence="13">cv. WT478/WT964</strain>
        <tissue evidence="12">Leaves</tissue>
    </source>
</reference>
<keyword evidence="7" id="KW-0539">Nucleus</keyword>
<keyword evidence="6 12" id="KW-0808">Transferase</keyword>
<proteinExistence type="inferred from homology"/>
<comment type="catalytic activity">
    <reaction evidence="9">
        <text>L-lysyl-[protein] + acetyl-CoA = N(6)-acetyl-L-lysyl-[protein] + CoA + H(+)</text>
        <dbReference type="Rhea" id="RHEA:45948"/>
        <dbReference type="Rhea" id="RHEA-COMP:9752"/>
        <dbReference type="Rhea" id="RHEA-COMP:10731"/>
        <dbReference type="ChEBI" id="CHEBI:15378"/>
        <dbReference type="ChEBI" id="CHEBI:29969"/>
        <dbReference type="ChEBI" id="CHEBI:57287"/>
        <dbReference type="ChEBI" id="CHEBI:57288"/>
        <dbReference type="ChEBI" id="CHEBI:61930"/>
        <dbReference type="EC" id="2.3.1.48"/>
    </reaction>
</comment>
<keyword evidence="8" id="KW-0012">Acyltransferase</keyword>
<dbReference type="Pfam" id="PF10394">
    <property type="entry name" value="Hat1_N"/>
    <property type="match status" value="1"/>
</dbReference>
<evidence type="ECO:0000259" key="11">
    <source>
        <dbReference type="Pfam" id="PF10394"/>
    </source>
</evidence>
<sequence>MGLKQALTDPNSDPKKRRRVGFSSIDVGVEANECIKIFLVNCKEEVGVEDSFQIDPIDLNQFFDEDGKIFGYKNLKINIFLSTISFHAYADITFESSSDGGKGITDLKPALQKILGESLVEDKEEFLQTFSAGIDYIRNVMSNGEVLHREATTGDNKSNNQLEAESFTVEHQVIRMAVNSMSVGELYCRLVPLVLLLVDGSSPIDVTDPRWEIYLAVESKSNDQGVVGAKLLGFAAVYRFYYYPESSRLRISQVLVLPPYQGKGHGHLLLKVLNSVALSENVYDVTVEEPSDYLQHVRTCVDMHRLLDFEPIKQAISSVALHLKQGNLSKKPYKLQSDPPASAVEDVRRSLKINKKQFLQCWEILIYLELDHSDSNCMENYRTLITDRTRNDILGKDTGAAEKQLIEVPNDYDHEMTFVVFCPSDNVKVENINTEAEGNQDTREEQLKQLVDERMKEITEVAQKISLKRQ</sequence>
<dbReference type="InterPro" id="IPR016181">
    <property type="entry name" value="Acyl_CoA_acyltransferase"/>
</dbReference>
<evidence type="ECO:0000256" key="1">
    <source>
        <dbReference type="ARBA" id="ARBA00004123"/>
    </source>
</evidence>
<evidence type="ECO:0000256" key="3">
    <source>
        <dbReference type="ARBA" id="ARBA00010543"/>
    </source>
</evidence>
<keyword evidence="13" id="KW-1185">Reference proteome</keyword>
<dbReference type="EC" id="2.3.1.48" evidence="4"/>
<dbReference type="Gene3D" id="3.40.630.30">
    <property type="match status" value="1"/>
</dbReference>
<comment type="similarity">
    <text evidence="3">Belongs to the HAT1 family.</text>
</comment>
<dbReference type="FunFam" id="3.40.630.30:FF:000077">
    <property type="entry name" value="Histone acetyltransferase type B catalytic subunit"/>
    <property type="match status" value="1"/>
</dbReference>
<protein>
    <recommendedName>
        <fullName evidence="4">histone acetyltransferase</fullName>
        <ecNumber evidence="4">2.3.1.48</ecNumber>
    </recommendedName>
</protein>
<dbReference type="PANTHER" id="PTHR12046">
    <property type="entry name" value="HISTONE ACETYLTRANSFERASE TYPE B CATALYTIC SUBUNIT"/>
    <property type="match status" value="1"/>
</dbReference>
<dbReference type="FunFam" id="3.90.360.10:FF:000002">
    <property type="entry name" value="Histone acetyltransferase type B catalytic subunit"/>
    <property type="match status" value="1"/>
</dbReference>
<feature type="domain" description="Histone acetyl transferase HAT1 N-terminal" evidence="11">
    <location>
        <begin position="29"/>
        <end position="199"/>
    </location>
</feature>
<organism evidence="12 13">
    <name type="scientific">Thalictrum thalictroides</name>
    <name type="common">Rue-anemone</name>
    <name type="synonym">Anemone thalictroides</name>
    <dbReference type="NCBI Taxonomy" id="46969"/>
    <lineage>
        <taxon>Eukaryota</taxon>
        <taxon>Viridiplantae</taxon>
        <taxon>Streptophyta</taxon>
        <taxon>Embryophyta</taxon>
        <taxon>Tracheophyta</taxon>
        <taxon>Spermatophyta</taxon>
        <taxon>Magnoliopsida</taxon>
        <taxon>Ranunculales</taxon>
        <taxon>Ranunculaceae</taxon>
        <taxon>Thalictroideae</taxon>
        <taxon>Thalictrum</taxon>
    </lineage>
</organism>
<evidence type="ECO:0000256" key="7">
    <source>
        <dbReference type="ARBA" id="ARBA00023242"/>
    </source>
</evidence>
<dbReference type="SUPFAM" id="SSF55729">
    <property type="entry name" value="Acyl-CoA N-acyltransferases (Nat)"/>
    <property type="match status" value="1"/>
</dbReference>
<keyword evidence="5" id="KW-0963">Cytoplasm</keyword>
<dbReference type="InterPro" id="IPR037113">
    <property type="entry name" value="Hat1_N_sf"/>
</dbReference>
<evidence type="ECO:0000256" key="4">
    <source>
        <dbReference type="ARBA" id="ARBA00013184"/>
    </source>
</evidence>
<dbReference type="AlphaFoldDB" id="A0A7J6X5E5"/>
<evidence type="ECO:0000256" key="2">
    <source>
        <dbReference type="ARBA" id="ARBA00004496"/>
    </source>
</evidence>
<gene>
    <name evidence="12" type="ORF">FRX31_006358</name>
</gene>
<name>A0A7J6X5E5_THATH</name>